<evidence type="ECO:0008006" key="3">
    <source>
        <dbReference type="Google" id="ProtNLM"/>
    </source>
</evidence>
<reference evidence="1 2" key="2">
    <citation type="submission" date="2023-10" db="EMBL/GenBank/DDBJ databases">
        <authorList>
            <person name="Han X.F."/>
        </authorList>
    </citation>
    <scope>NUCLEOTIDE SEQUENCE [LARGE SCALE GENOMIC DNA]</scope>
    <source>
        <strain evidence="1 2">KCTC 39840</strain>
    </source>
</reference>
<name>A0ABU4HPM0_9ACTN</name>
<comment type="caution">
    <text evidence="1">The sequence shown here is derived from an EMBL/GenBank/DDBJ whole genome shotgun (WGS) entry which is preliminary data.</text>
</comment>
<organism evidence="1 2">
    <name type="scientific">Conexibacter stalactiti</name>
    <dbReference type="NCBI Taxonomy" id="1940611"/>
    <lineage>
        <taxon>Bacteria</taxon>
        <taxon>Bacillati</taxon>
        <taxon>Actinomycetota</taxon>
        <taxon>Thermoleophilia</taxon>
        <taxon>Solirubrobacterales</taxon>
        <taxon>Conexibacteraceae</taxon>
        <taxon>Conexibacter</taxon>
    </lineage>
</organism>
<dbReference type="EMBL" id="JAWSTH010000020">
    <property type="protein sequence ID" value="MDW5594652.1"/>
    <property type="molecule type" value="Genomic_DNA"/>
</dbReference>
<evidence type="ECO:0000313" key="2">
    <source>
        <dbReference type="Proteomes" id="UP001284601"/>
    </source>
</evidence>
<proteinExistence type="predicted"/>
<reference evidence="2" key="1">
    <citation type="submission" date="2023-07" db="EMBL/GenBank/DDBJ databases">
        <title>Conexibacter stalactiti sp. nov., isolated from stalactites in a lava cave and emended description of the genus Conexibacter.</title>
        <authorList>
            <person name="Lee S.D."/>
        </authorList>
    </citation>
    <scope>NUCLEOTIDE SEQUENCE [LARGE SCALE GENOMIC DNA]</scope>
    <source>
        <strain evidence="2">KCTC 39840</strain>
    </source>
</reference>
<protein>
    <recommendedName>
        <fullName evidence="3">Glycosyltransferase family 1 protein</fullName>
    </recommendedName>
</protein>
<sequence length="330" mass="37148">MQIAAYANQDVPSSHYRAYQPMIELDRRGHQIDLRLTAADLEGPLPECEVAFLARYREPEARELVRALQAQGTTVVWDCDDDVVSVRLDGDAEAQAYLADLREMIQLVDVVTTTRDELGDIFLREGARAVITIPNYLAAPNLGLGRRHHEGIVIGWIAWIDHQKDWDLLGLDEVFKELLDRHEDLHVESVGPIDLRLGGDRYNRRPTVTFPELGPAIAGFDIGIAPLATEIEANFSRSDIKLKEYAVAGVPWLASPIGPYEGMGEEQGGRLVGDDDWFDAVDQLVRDGRGRRKLAKKGQRWGREHVLAHHVDVWEEVFYEAVELSGRRVT</sequence>
<gene>
    <name evidence="1" type="ORF">R7226_09915</name>
</gene>
<dbReference type="Proteomes" id="UP001284601">
    <property type="component" value="Unassembled WGS sequence"/>
</dbReference>
<dbReference type="Gene3D" id="3.40.50.2000">
    <property type="entry name" value="Glycogen Phosphorylase B"/>
    <property type="match status" value="1"/>
</dbReference>
<evidence type="ECO:0000313" key="1">
    <source>
        <dbReference type="EMBL" id="MDW5594652.1"/>
    </source>
</evidence>
<accession>A0ABU4HPM0</accession>
<keyword evidence="2" id="KW-1185">Reference proteome</keyword>
<dbReference type="RefSeq" id="WP_318596946.1">
    <property type="nucleotide sequence ID" value="NZ_JAWSTH010000020.1"/>
</dbReference>
<dbReference type="SUPFAM" id="SSF53756">
    <property type="entry name" value="UDP-Glycosyltransferase/glycogen phosphorylase"/>
    <property type="match status" value="1"/>
</dbReference>